<evidence type="ECO:0000256" key="6">
    <source>
        <dbReference type="PIRSR" id="PIRSR026534-1"/>
    </source>
</evidence>
<comment type="pathway">
    <text evidence="1 5">Glycan metabolism; L-arabinan degradation.</text>
</comment>
<evidence type="ECO:0000256" key="4">
    <source>
        <dbReference type="ARBA" id="ARBA00023295"/>
    </source>
</evidence>
<dbReference type="OrthoDB" id="9801455at2"/>
<dbReference type="EMBL" id="SGIT01000001">
    <property type="protein sequence ID" value="RZF61639.1"/>
    <property type="molecule type" value="Genomic_DNA"/>
</dbReference>
<dbReference type="Gene3D" id="2.115.10.20">
    <property type="entry name" value="Glycosyl hydrolase domain, family 43"/>
    <property type="match status" value="1"/>
</dbReference>
<feature type="binding site" evidence="7">
    <location>
        <position position="33"/>
    </location>
    <ligand>
        <name>substrate</name>
    </ligand>
</feature>
<feature type="binding site" evidence="7">
    <location>
        <begin position="169"/>
        <end position="171"/>
    </location>
    <ligand>
        <name>substrate</name>
    </ligand>
</feature>
<dbReference type="RefSeq" id="WP_130139868.1">
    <property type="nucleotide sequence ID" value="NZ_SGIT01000001.1"/>
</dbReference>
<keyword evidence="4 5" id="KW-0326">Glycosidase</keyword>
<evidence type="ECO:0000256" key="7">
    <source>
        <dbReference type="PIRSR" id="PIRSR026534-2"/>
    </source>
</evidence>
<gene>
    <name evidence="9" type="ORF">EWE74_02005</name>
</gene>
<feature type="site" description="Important for substrate recognition" evidence="8">
    <location>
        <position position="284"/>
    </location>
</feature>
<protein>
    <submittedName>
        <fullName evidence="9">Arabinan endo-1,5-alpha-L-arabinosidase</fullName>
    </submittedName>
</protein>
<feature type="active site" description="Proton donor" evidence="6">
    <location>
        <position position="214"/>
    </location>
</feature>
<dbReference type="InterPro" id="IPR006710">
    <property type="entry name" value="Glyco_hydro_43"/>
</dbReference>
<dbReference type="PANTHER" id="PTHR43301">
    <property type="entry name" value="ARABINAN ENDO-1,5-ALPHA-L-ARABINOSIDASE"/>
    <property type="match status" value="1"/>
</dbReference>
<feature type="binding site" evidence="7">
    <location>
        <begin position="149"/>
        <end position="152"/>
    </location>
    <ligand>
        <name>substrate</name>
    </ligand>
</feature>
<reference evidence="9 10" key="1">
    <citation type="submission" date="2019-02" db="EMBL/GenBank/DDBJ databases">
        <authorList>
            <person name="Li Y."/>
        </authorList>
    </citation>
    <scope>NUCLEOTIDE SEQUENCE [LARGE SCALE GENOMIC DNA]</scope>
    <source>
        <strain evidence="9 10">30C10-4-7</strain>
    </source>
</reference>
<keyword evidence="10" id="KW-1185">Reference proteome</keyword>
<evidence type="ECO:0000256" key="2">
    <source>
        <dbReference type="ARBA" id="ARBA00009865"/>
    </source>
</evidence>
<comment type="caution">
    <text evidence="9">The sequence shown here is derived from an EMBL/GenBank/DDBJ whole genome shotgun (WGS) entry which is preliminary data.</text>
</comment>
<evidence type="ECO:0000313" key="9">
    <source>
        <dbReference type="EMBL" id="RZF61639.1"/>
    </source>
</evidence>
<dbReference type="Proteomes" id="UP000292855">
    <property type="component" value="Unassembled WGS sequence"/>
</dbReference>
<dbReference type="SUPFAM" id="SSF75005">
    <property type="entry name" value="Arabinanase/levansucrase/invertase"/>
    <property type="match status" value="1"/>
</dbReference>
<dbReference type="AlphaFoldDB" id="A0A4Q6XXC0"/>
<proteinExistence type="inferred from homology"/>
<keyword evidence="3 5" id="KW-0378">Hydrolase</keyword>
<dbReference type="InterPro" id="IPR016840">
    <property type="entry name" value="Glyco_hydro_43_endo_a_Ara-ase"/>
</dbReference>
<evidence type="ECO:0000256" key="1">
    <source>
        <dbReference type="ARBA" id="ARBA00004834"/>
    </source>
</evidence>
<dbReference type="PANTHER" id="PTHR43301:SF3">
    <property type="entry name" value="ARABINAN ENDO-1,5-ALPHA-L-ARABINOSIDASE A-RELATED"/>
    <property type="match status" value="1"/>
</dbReference>
<feature type="active site" description="Proton acceptor" evidence="6">
    <location>
        <position position="33"/>
    </location>
</feature>
<feature type="binding site" evidence="7">
    <location>
        <position position="110"/>
    </location>
    <ligand>
        <name>substrate</name>
    </ligand>
</feature>
<dbReference type="CDD" id="cd18830">
    <property type="entry name" value="GH43_CjArb43A-like"/>
    <property type="match status" value="1"/>
</dbReference>
<organism evidence="9 10">
    <name type="scientific">Sphingobacterium corticibacterium</name>
    <dbReference type="NCBI Taxonomy" id="2484746"/>
    <lineage>
        <taxon>Bacteria</taxon>
        <taxon>Pseudomonadati</taxon>
        <taxon>Bacteroidota</taxon>
        <taxon>Sphingobacteriia</taxon>
        <taxon>Sphingobacteriales</taxon>
        <taxon>Sphingobacteriaceae</taxon>
        <taxon>Sphingobacterium</taxon>
    </lineage>
</organism>
<dbReference type="GO" id="GO:0031222">
    <property type="term" value="P:arabinan catabolic process"/>
    <property type="evidence" value="ECO:0007669"/>
    <property type="project" value="UniProtKB-UniPathway"/>
</dbReference>
<evidence type="ECO:0000313" key="10">
    <source>
        <dbReference type="Proteomes" id="UP000292855"/>
    </source>
</evidence>
<evidence type="ECO:0000256" key="8">
    <source>
        <dbReference type="PIRSR" id="PIRSR026534-3"/>
    </source>
</evidence>
<feature type="site" description="Important for catalytic activity, responsible for pKa modulation of the active site Glu and correct orientation of both the proton donor and substrate" evidence="8">
    <location>
        <position position="152"/>
    </location>
</feature>
<dbReference type="UniPathway" id="UPA00667"/>
<evidence type="ECO:0000256" key="3">
    <source>
        <dbReference type="ARBA" id="ARBA00022801"/>
    </source>
</evidence>
<dbReference type="InterPro" id="IPR023296">
    <property type="entry name" value="Glyco_hydro_beta-prop_sf"/>
</dbReference>
<dbReference type="InterPro" id="IPR050727">
    <property type="entry name" value="GH43_arabinanases"/>
</dbReference>
<name>A0A4Q6XXC0_9SPHI</name>
<comment type="similarity">
    <text evidence="2 5">Belongs to the glycosyl hydrolase 43 family.</text>
</comment>
<sequence>MRKFKLITILTLLLHVVILVNVNAQERLIGSHDPVAIREGDYYYIFATGNGISVMRSADMKNWTRLSPVFKTPPQWTTETIHAFDGHIWAPDIIRHNGQYYLYYSISSFGKRTSAIGVATAKTLDPESPDFGWTDHGMVVRSYEGCNWNAIDPNIIIDEHGIPWMTFGSWWDGIQLVRLQDDLLRLQQPEEWHALSSRSRDENGRYIGNIGAVEAPFLFQKEGYYYLFVSFDNCCAGVNSTYKVAVGRSKDIRGPYLDREGKDMLQGGGTIVVQGNDRFPGVGHQAVYRFESKDYLFFHAYDRDDNGRSKLLVREIAWDETGWPSVRL</sequence>
<accession>A0A4Q6XXC0</accession>
<dbReference type="GO" id="GO:0046558">
    <property type="term" value="F:arabinan endo-1,5-alpha-L-arabinosidase activity"/>
    <property type="evidence" value="ECO:0007669"/>
    <property type="project" value="InterPro"/>
</dbReference>
<dbReference type="Pfam" id="PF04616">
    <property type="entry name" value="Glyco_hydro_43"/>
    <property type="match status" value="1"/>
</dbReference>
<dbReference type="PIRSF" id="PIRSF026534">
    <property type="entry name" value="Endo_alpha-L-arabinosidase"/>
    <property type="match status" value="1"/>
</dbReference>
<evidence type="ECO:0000256" key="5">
    <source>
        <dbReference type="PIRNR" id="PIRNR026534"/>
    </source>
</evidence>